<protein>
    <submittedName>
        <fullName evidence="2">Uncharacterized protein</fullName>
    </submittedName>
</protein>
<keyword evidence="1" id="KW-0472">Membrane</keyword>
<feature type="transmembrane region" description="Helical" evidence="1">
    <location>
        <begin position="49"/>
        <end position="72"/>
    </location>
</feature>
<reference evidence="2" key="1">
    <citation type="journal article" date="2014" name="Front. Microbiol.">
        <title>High frequency of phylogenetically diverse reductive dehalogenase-homologous genes in deep subseafloor sedimentary metagenomes.</title>
        <authorList>
            <person name="Kawai M."/>
            <person name="Futagami T."/>
            <person name="Toyoda A."/>
            <person name="Takaki Y."/>
            <person name="Nishi S."/>
            <person name="Hori S."/>
            <person name="Arai W."/>
            <person name="Tsubouchi T."/>
            <person name="Morono Y."/>
            <person name="Uchiyama I."/>
            <person name="Ito T."/>
            <person name="Fujiyama A."/>
            <person name="Inagaki F."/>
            <person name="Takami H."/>
        </authorList>
    </citation>
    <scope>NUCLEOTIDE SEQUENCE</scope>
    <source>
        <strain evidence="2">Expedition CK06-06</strain>
    </source>
</reference>
<feature type="non-terminal residue" evidence="2">
    <location>
        <position position="1"/>
    </location>
</feature>
<evidence type="ECO:0000256" key="1">
    <source>
        <dbReference type="SAM" id="Phobius"/>
    </source>
</evidence>
<organism evidence="2">
    <name type="scientific">marine sediment metagenome</name>
    <dbReference type="NCBI Taxonomy" id="412755"/>
    <lineage>
        <taxon>unclassified sequences</taxon>
        <taxon>metagenomes</taxon>
        <taxon>ecological metagenomes</taxon>
    </lineage>
</organism>
<comment type="caution">
    <text evidence="2">The sequence shown here is derived from an EMBL/GenBank/DDBJ whole genome shotgun (WGS) entry which is preliminary data.</text>
</comment>
<accession>X0THD1</accession>
<dbReference type="AlphaFoldDB" id="X0THD1"/>
<keyword evidence="1" id="KW-0812">Transmembrane</keyword>
<name>X0THD1_9ZZZZ</name>
<dbReference type="EMBL" id="BARS01002963">
    <property type="protein sequence ID" value="GAF75485.1"/>
    <property type="molecule type" value="Genomic_DNA"/>
</dbReference>
<evidence type="ECO:0000313" key="2">
    <source>
        <dbReference type="EMBL" id="GAF75485.1"/>
    </source>
</evidence>
<proteinExistence type="predicted"/>
<sequence length="97" mass="11105">LFARAMPLAIAASLVSIIFLPDTVKITWLSFMNYKANGIFNAIQDYGAVETAFCFVVIFATAISLHSIYLTTKLYQLRKKLKRKYFMKGKNYGMYTE</sequence>
<gene>
    <name evidence="2" type="ORF">S01H1_05696</name>
</gene>
<keyword evidence="1" id="KW-1133">Transmembrane helix</keyword>